<keyword evidence="2" id="KW-0540">Nuclease</keyword>
<keyword evidence="2" id="KW-0378">Hydrolase</keyword>
<dbReference type="GO" id="GO:0004519">
    <property type="term" value="F:endonuclease activity"/>
    <property type="evidence" value="ECO:0007669"/>
    <property type="project" value="UniProtKB-KW"/>
</dbReference>
<dbReference type="InterPro" id="IPR044925">
    <property type="entry name" value="His-Me_finger_sf"/>
</dbReference>
<dbReference type="InterPro" id="IPR016177">
    <property type="entry name" value="DNA-bd_dom_sf"/>
</dbReference>
<name>A0A923K0H7_9PSED</name>
<comment type="caution">
    <text evidence="2">The sequence shown here is derived from an EMBL/GenBank/DDBJ whole genome shotgun (WGS) entry which is preliminary data.</text>
</comment>
<dbReference type="AlphaFoldDB" id="A0A923K0H7"/>
<dbReference type="RefSeq" id="WP_186733575.1">
    <property type="nucleotide sequence ID" value="NZ_JABWRJ020000004.1"/>
</dbReference>
<dbReference type="GO" id="GO:0003677">
    <property type="term" value="F:DNA binding"/>
    <property type="evidence" value="ECO:0007669"/>
    <property type="project" value="InterPro"/>
</dbReference>
<feature type="domain" description="HNH nuclease" evidence="1">
    <location>
        <begin position="66"/>
        <end position="110"/>
    </location>
</feature>
<evidence type="ECO:0000313" key="2">
    <source>
        <dbReference type="EMBL" id="MBC3446800.1"/>
    </source>
</evidence>
<reference evidence="2" key="2">
    <citation type="submission" date="2020-07" db="EMBL/GenBank/DDBJ databases">
        <authorList>
            <person name="Lood C."/>
            <person name="Girard L."/>
        </authorList>
    </citation>
    <scope>NUCLEOTIDE SEQUENCE</scope>
    <source>
        <strain evidence="2">BW13M1</strain>
    </source>
</reference>
<gene>
    <name evidence="2" type="ORF">HU751_13525</name>
</gene>
<reference evidence="2" key="1">
    <citation type="journal article" date="2020" name="Microorganisms">
        <title>Reliable Identification of Environmental Pseudomonas Isolates Using the rpoD Gene.</title>
        <authorList>
            <consortium name="The Broad Institute Genome Sequencing Platform"/>
            <person name="Girard L."/>
            <person name="Lood C."/>
            <person name="Rokni-Zadeh H."/>
            <person name="van Noort V."/>
            <person name="Lavigne R."/>
            <person name="De Mot R."/>
        </authorList>
    </citation>
    <scope>NUCLEOTIDE SEQUENCE</scope>
    <source>
        <strain evidence="2">BW13M1</strain>
    </source>
</reference>
<proteinExistence type="predicted"/>
<evidence type="ECO:0000259" key="1">
    <source>
        <dbReference type="Pfam" id="PF13392"/>
    </source>
</evidence>
<sequence length="179" mass="20290">MIDQQYLSARLSYCANTGSFTWLPRPLCDFVSEERMKAWNTRYAGSRAGKVNSNGYLLIQINGKSYRAHRLAWLASHGKWPTQHIDHINGNKLDNRITNLRDVSSLENNRNMPLLASNKSGRVGVSWYSARSEWVAHIKVEGRQKILGRFKSKALAIAARESAERELGFHPNHGRMPAA</sequence>
<protein>
    <submittedName>
        <fullName evidence="2">HNH endonuclease</fullName>
    </submittedName>
</protein>
<dbReference type="SUPFAM" id="SSF54171">
    <property type="entry name" value="DNA-binding domain"/>
    <property type="match status" value="1"/>
</dbReference>
<dbReference type="SUPFAM" id="SSF54060">
    <property type="entry name" value="His-Me finger endonucleases"/>
    <property type="match status" value="1"/>
</dbReference>
<dbReference type="EMBL" id="JABWRJ010000016">
    <property type="protein sequence ID" value="MBC3446800.1"/>
    <property type="molecule type" value="Genomic_DNA"/>
</dbReference>
<keyword evidence="2" id="KW-0255">Endonuclease</keyword>
<dbReference type="InterPro" id="IPR003615">
    <property type="entry name" value="HNH_nuc"/>
</dbReference>
<organism evidence="2">
    <name type="scientific">Pseudomonas peradeniyensis</name>
    <dbReference type="NCBI Taxonomy" id="2745488"/>
    <lineage>
        <taxon>Bacteria</taxon>
        <taxon>Pseudomonadati</taxon>
        <taxon>Pseudomonadota</taxon>
        <taxon>Gammaproteobacteria</taxon>
        <taxon>Pseudomonadales</taxon>
        <taxon>Pseudomonadaceae</taxon>
        <taxon>Pseudomonas</taxon>
    </lineage>
</organism>
<dbReference type="Gene3D" id="3.90.75.20">
    <property type="match status" value="1"/>
</dbReference>
<accession>A0A923K0H7</accession>
<dbReference type="Pfam" id="PF13392">
    <property type="entry name" value="HNH_3"/>
    <property type="match status" value="1"/>
</dbReference>